<feature type="coiled-coil region" evidence="3">
    <location>
        <begin position="85"/>
        <end position="159"/>
    </location>
</feature>
<dbReference type="AlphaFoldDB" id="A0A914C488"/>
<protein>
    <submittedName>
        <fullName evidence="6">THO complex subunit 7</fullName>
    </submittedName>
</protein>
<evidence type="ECO:0000313" key="5">
    <source>
        <dbReference type="Proteomes" id="UP000887540"/>
    </source>
</evidence>
<name>A0A914C488_9BILA</name>
<organism evidence="5 6">
    <name type="scientific">Acrobeloides nanus</name>
    <dbReference type="NCBI Taxonomy" id="290746"/>
    <lineage>
        <taxon>Eukaryota</taxon>
        <taxon>Metazoa</taxon>
        <taxon>Ecdysozoa</taxon>
        <taxon>Nematoda</taxon>
        <taxon>Chromadorea</taxon>
        <taxon>Rhabditida</taxon>
        <taxon>Tylenchina</taxon>
        <taxon>Cephalobomorpha</taxon>
        <taxon>Cephaloboidea</taxon>
        <taxon>Cephalobidae</taxon>
        <taxon>Acrobeloides</taxon>
    </lineage>
</organism>
<dbReference type="Pfam" id="PF05615">
    <property type="entry name" value="THOC7"/>
    <property type="match status" value="1"/>
</dbReference>
<sequence length="195" mass="22656">MSEEAIIRKLLADGDGNGEDRRFIQIFGLINSMPTTSDKQSIAKKILRLLDQIELSVEKQLIQKHVIDTETKKYQELFVDIDEHIENATQKMETVKKSLEEAKLVRKNRQEYDALAKMIEEHPSRADSMKKLAKLQQELDEHHEKQRSLEQKLSERRKNMYALAVMLHSLDDNLDDEIINGEERSARASSREPSK</sequence>
<reference evidence="6" key="1">
    <citation type="submission" date="2022-11" db="UniProtKB">
        <authorList>
            <consortium name="WormBaseParasite"/>
        </authorList>
    </citation>
    <scope>IDENTIFICATION</scope>
</reference>
<dbReference type="GO" id="GO:0006397">
    <property type="term" value="P:mRNA processing"/>
    <property type="evidence" value="ECO:0007669"/>
    <property type="project" value="InterPro"/>
</dbReference>
<dbReference type="InterPro" id="IPR008501">
    <property type="entry name" value="THOC7/Mft1"/>
</dbReference>
<evidence type="ECO:0000313" key="6">
    <source>
        <dbReference type="WBParaSite" id="ACRNAN_Path_26.g95.t1"/>
    </source>
</evidence>
<feature type="compositionally biased region" description="Basic and acidic residues" evidence="4">
    <location>
        <begin position="181"/>
        <end position="195"/>
    </location>
</feature>
<keyword evidence="3" id="KW-0175">Coiled coil</keyword>
<evidence type="ECO:0000256" key="1">
    <source>
        <dbReference type="ARBA" id="ARBA00004123"/>
    </source>
</evidence>
<dbReference type="WBParaSite" id="ACRNAN_Path_26.g95.t1">
    <property type="protein sequence ID" value="ACRNAN_Path_26.g95.t1"/>
    <property type="gene ID" value="ACRNAN_Path_26.g95"/>
</dbReference>
<dbReference type="GO" id="GO:0000445">
    <property type="term" value="C:THO complex part of transcription export complex"/>
    <property type="evidence" value="ECO:0007669"/>
    <property type="project" value="InterPro"/>
</dbReference>
<proteinExistence type="predicted"/>
<evidence type="ECO:0000256" key="4">
    <source>
        <dbReference type="SAM" id="MobiDB-lite"/>
    </source>
</evidence>
<feature type="region of interest" description="Disordered" evidence="4">
    <location>
        <begin position="174"/>
        <end position="195"/>
    </location>
</feature>
<dbReference type="Proteomes" id="UP000887540">
    <property type="component" value="Unplaced"/>
</dbReference>
<keyword evidence="5" id="KW-1185">Reference proteome</keyword>
<keyword evidence="2" id="KW-0539">Nucleus</keyword>
<accession>A0A914C488</accession>
<comment type="subcellular location">
    <subcellularLocation>
        <location evidence="1">Nucleus</location>
    </subcellularLocation>
</comment>
<evidence type="ECO:0000256" key="2">
    <source>
        <dbReference type="ARBA" id="ARBA00023242"/>
    </source>
</evidence>
<evidence type="ECO:0000256" key="3">
    <source>
        <dbReference type="SAM" id="Coils"/>
    </source>
</evidence>